<dbReference type="PANTHER" id="PTHR35790:SF4">
    <property type="entry name" value="HTH-TYPE TRANSCRIPTIONAL REGULATOR PCHR"/>
    <property type="match status" value="1"/>
</dbReference>
<keyword evidence="7" id="KW-1185">Reference proteome</keyword>
<dbReference type="STRING" id="860235.AOZ06_30285"/>
<dbReference type="RefSeq" id="WP_054292518.1">
    <property type="nucleotide sequence ID" value="NZ_CP012752.1"/>
</dbReference>
<evidence type="ECO:0000313" key="7">
    <source>
        <dbReference type="Proteomes" id="UP000063699"/>
    </source>
</evidence>
<dbReference type="SMART" id="SM00347">
    <property type="entry name" value="HTH_MARR"/>
    <property type="match status" value="1"/>
</dbReference>
<sequence length="170" mass="18514">MKPTPSASPDPAPAERAGQPPSDQLPIHGLLSYRLSRVANAMSRSAALRYRREFDVSLGEWRTIALLGADAPLTLNKLARLAALDKAQMSRVVAKLSERGLVLRELGAGRTTQLTLTRKGAALYRGLIGAANERDQAFLVCLTEQERQVLDSALDKLGTLARALERAEER</sequence>
<feature type="region of interest" description="Disordered" evidence="4">
    <location>
        <begin position="1"/>
        <end position="23"/>
    </location>
</feature>
<evidence type="ECO:0000313" key="6">
    <source>
        <dbReference type="EMBL" id="ALG10615.1"/>
    </source>
</evidence>
<keyword evidence="1" id="KW-0805">Transcription regulation</keyword>
<protein>
    <submittedName>
        <fullName evidence="6">Transcriptional regulator</fullName>
    </submittedName>
</protein>
<dbReference type="Gene3D" id="1.10.10.10">
    <property type="entry name" value="Winged helix-like DNA-binding domain superfamily/Winged helix DNA-binding domain"/>
    <property type="match status" value="1"/>
</dbReference>
<organism evidence="6 7">
    <name type="scientific">Kibdelosporangium phytohabitans</name>
    <dbReference type="NCBI Taxonomy" id="860235"/>
    <lineage>
        <taxon>Bacteria</taxon>
        <taxon>Bacillati</taxon>
        <taxon>Actinomycetota</taxon>
        <taxon>Actinomycetes</taxon>
        <taxon>Pseudonocardiales</taxon>
        <taxon>Pseudonocardiaceae</taxon>
        <taxon>Kibdelosporangium</taxon>
    </lineage>
</organism>
<feature type="compositionally biased region" description="Pro residues" evidence="4">
    <location>
        <begin position="1"/>
        <end position="12"/>
    </location>
</feature>
<dbReference type="Proteomes" id="UP000063699">
    <property type="component" value="Chromosome"/>
</dbReference>
<dbReference type="InterPro" id="IPR000835">
    <property type="entry name" value="HTH_MarR-typ"/>
</dbReference>
<name>A0A0N7F471_9PSEU</name>
<keyword evidence="3" id="KW-0804">Transcription</keyword>
<dbReference type="InterPro" id="IPR052067">
    <property type="entry name" value="Metal_resp_HTH_trans_reg"/>
</dbReference>
<dbReference type="PANTHER" id="PTHR35790">
    <property type="entry name" value="HTH-TYPE TRANSCRIPTIONAL REGULATOR PCHR"/>
    <property type="match status" value="1"/>
</dbReference>
<dbReference type="GO" id="GO:0003700">
    <property type="term" value="F:DNA-binding transcription factor activity"/>
    <property type="evidence" value="ECO:0007669"/>
    <property type="project" value="InterPro"/>
</dbReference>
<dbReference type="InterPro" id="IPR036390">
    <property type="entry name" value="WH_DNA-bd_sf"/>
</dbReference>
<dbReference type="AlphaFoldDB" id="A0A0N7F471"/>
<dbReference type="OrthoDB" id="8781857at2"/>
<gene>
    <name evidence="6" type="ORF">AOZ06_30285</name>
</gene>
<evidence type="ECO:0000256" key="2">
    <source>
        <dbReference type="ARBA" id="ARBA00023125"/>
    </source>
</evidence>
<dbReference type="GO" id="GO:0003677">
    <property type="term" value="F:DNA binding"/>
    <property type="evidence" value="ECO:0007669"/>
    <property type="project" value="UniProtKB-KW"/>
</dbReference>
<dbReference type="EMBL" id="CP012752">
    <property type="protein sequence ID" value="ALG10615.1"/>
    <property type="molecule type" value="Genomic_DNA"/>
</dbReference>
<dbReference type="Pfam" id="PF12802">
    <property type="entry name" value="MarR_2"/>
    <property type="match status" value="1"/>
</dbReference>
<proteinExistence type="predicted"/>
<accession>A0A0N7F471</accession>
<dbReference type="InterPro" id="IPR036388">
    <property type="entry name" value="WH-like_DNA-bd_sf"/>
</dbReference>
<dbReference type="SUPFAM" id="SSF46785">
    <property type="entry name" value="Winged helix' DNA-binding domain"/>
    <property type="match status" value="1"/>
</dbReference>
<reference evidence="6 7" key="1">
    <citation type="submission" date="2015-07" db="EMBL/GenBank/DDBJ databases">
        <title>Genome sequencing of Kibdelosporangium phytohabitans.</title>
        <authorList>
            <person name="Qin S."/>
            <person name="Xing K."/>
        </authorList>
    </citation>
    <scope>NUCLEOTIDE SEQUENCE [LARGE SCALE GENOMIC DNA]</scope>
    <source>
        <strain evidence="6 7">KLBMP1111</strain>
    </source>
</reference>
<evidence type="ECO:0000256" key="4">
    <source>
        <dbReference type="SAM" id="MobiDB-lite"/>
    </source>
</evidence>
<evidence type="ECO:0000256" key="3">
    <source>
        <dbReference type="ARBA" id="ARBA00023163"/>
    </source>
</evidence>
<dbReference type="PROSITE" id="PS50995">
    <property type="entry name" value="HTH_MARR_2"/>
    <property type="match status" value="1"/>
</dbReference>
<evidence type="ECO:0000259" key="5">
    <source>
        <dbReference type="PROSITE" id="PS50995"/>
    </source>
</evidence>
<dbReference type="KEGG" id="kphy:AOZ06_30285"/>
<evidence type="ECO:0000256" key="1">
    <source>
        <dbReference type="ARBA" id="ARBA00023015"/>
    </source>
</evidence>
<keyword evidence="2" id="KW-0238">DNA-binding</keyword>
<feature type="domain" description="HTH marR-type" evidence="5">
    <location>
        <begin position="28"/>
        <end position="159"/>
    </location>
</feature>